<proteinExistence type="predicted"/>
<dbReference type="Proteomes" id="UP000596329">
    <property type="component" value="Chromosome"/>
</dbReference>
<dbReference type="EMBL" id="CP059075">
    <property type="protein sequence ID" value="QRE03476.1"/>
    <property type="molecule type" value="Genomic_DNA"/>
</dbReference>
<evidence type="ECO:0000313" key="1">
    <source>
        <dbReference type="EMBL" id="QRE03476.1"/>
    </source>
</evidence>
<evidence type="ECO:0000313" key="2">
    <source>
        <dbReference type="Proteomes" id="UP000596329"/>
    </source>
</evidence>
<dbReference type="AlphaFoldDB" id="A0A7U2NE48"/>
<organism evidence="1 2">
    <name type="scientific">Flavobacterium psychrophilum</name>
    <dbReference type="NCBI Taxonomy" id="96345"/>
    <lineage>
        <taxon>Bacteria</taxon>
        <taxon>Pseudomonadati</taxon>
        <taxon>Bacteroidota</taxon>
        <taxon>Flavobacteriia</taxon>
        <taxon>Flavobacteriales</taxon>
        <taxon>Flavobacteriaceae</taxon>
        <taxon>Flavobacterium</taxon>
    </lineage>
</organism>
<protein>
    <submittedName>
        <fullName evidence="1">Uncharacterized protein</fullName>
    </submittedName>
</protein>
<accession>A0A7U2NE48</accession>
<sequence>MKLELKHLAPYLPYKLNVQWLRTEDNSFQISEFNFCDAYWLFNRSNLKPVLRPLSNFGDSDDTRKVHEFIGLGKWCEAYDDYFNAWFDDLANVDKLILQAPQEMFNYFLANHFDVFGLIKNDLAISIHDVVQAEA</sequence>
<reference evidence="1 2" key="1">
    <citation type="submission" date="2020-07" db="EMBL/GenBank/DDBJ databases">
        <title>Genomic characterization of Flavobacterium psychrophilum strains.</title>
        <authorList>
            <person name="Castillo D."/>
            <person name="Jorgensen J."/>
            <person name="Middelboe M."/>
        </authorList>
    </citation>
    <scope>NUCLEOTIDE SEQUENCE [LARGE SCALE GENOMIC DNA]</scope>
    <source>
        <strain evidence="1 2">FPS-R7</strain>
    </source>
</reference>
<gene>
    <name evidence="1" type="ORF">H0H26_11385</name>
</gene>
<name>A0A7U2NE48_FLAPS</name>